<gene>
    <name evidence="3" type="ORF">BV898_08846</name>
</gene>
<protein>
    <submittedName>
        <fullName evidence="3">Uncharacterized protein</fullName>
    </submittedName>
</protein>
<feature type="compositionally biased region" description="Basic and acidic residues" evidence="1">
    <location>
        <begin position="515"/>
        <end position="525"/>
    </location>
</feature>
<keyword evidence="4" id="KW-1185">Reference proteome</keyword>
<organism evidence="3 4">
    <name type="scientific">Hypsibius exemplaris</name>
    <name type="common">Freshwater tardigrade</name>
    <dbReference type="NCBI Taxonomy" id="2072580"/>
    <lineage>
        <taxon>Eukaryota</taxon>
        <taxon>Metazoa</taxon>
        <taxon>Ecdysozoa</taxon>
        <taxon>Tardigrada</taxon>
        <taxon>Eutardigrada</taxon>
        <taxon>Parachela</taxon>
        <taxon>Hypsibioidea</taxon>
        <taxon>Hypsibiidae</taxon>
        <taxon>Hypsibius</taxon>
    </lineage>
</organism>
<evidence type="ECO:0000256" key="1">
    <source>
        <dbReference type="SAM" id="MobiDB-lite"/>
    </source>
</evidence>
<feature type="compositionally biased region" description="Low complexity" evidence="1">
    <location>
        <begin position="215"/>
        <end position="231"/>
    </location>
</feature>
<keyword evidence="2" id="KW-1133">Transmembrane helix</keyword>
<keyword evidence="2" id="KW-0472">Membrane</keyword>
<dbReference type="AlphaFoldDB" id="A0A1W0WP70"/>
<evidence type="ECO:0000256" key="2">
    <source>
        <dbReference type="SAM" id="Phobius"/>
    </source>
</evidence>
<sequence length="589" mass="62269">MHLTFTVALYQGFNVIFSLGILIPIGFAASEEVTPSKMVESSVTGSSLMRIDDASKSIGASAVGIRIKRVARPEFRDEPYYGPWQHAVVPPRTSSTGPPSTRRVWTRYPHLEMMTWSWERTSSTTTTTMTTMTSATPRSTQRRPPTTTTTRALPTTPTTPISAISTVTTTIATVTRKPSKTRSTTTSTGSAVRSTVGPTVRLTVGPATGLNIRRNTGPTTGNITKTTLNATKSTNSPKHGTATGPTTGHDIKRWTTREQVAKAARRGDENTAAPLAGSIAKLALAGQAMGSVSDLLTRLIAGPTTRNAQRASVERTSGPTTIDNATKPTTSNATGPTAELTTANATVRGTGHTTESTNESTTGPTMANTTGRTAGIDTESTGKGPTTSSNAASSTGSVKRSSVGAISGQMTVNAIGPSTEPTDGPADENAKRPSVGQVAGLTARPTSGYVNGATTEPTTKDGNRPTARPKTSNTTNSFAGNSIEAVVGQTVANSTRPSVRLTGTTDIGKAVLRSRQADQAKKLRPDPVNQSGYGDEISVKTVRRRLLELGWHRAKVVRDVLTLLYKENRVTWCQDCQQEMILQPEFLKK</sequence>
<feature type="compositionally biased region" description="Polar residues" evidence="1">
    <location>
        <begin position="232"/>
        <end position="246"/>
    </location>
</feature>
<feature type="transmembrane region" description="Helical" evidence="2">
    <location>
        <begin position="7"/>
        <end position="29"/>
    </location>
</feature>
<feature type="region of interest" description="Disordered" evidence="1">
    <location>
        <begin position="512"/>
        <end position="534"/>
    </location>
</feature>
<accession>A0A1W0WP70</accession>
<feature type="region of interest" description="Disordered" evidence="1">
    <location>
        <begin position="209"/>
        <end position="250"/>
    </location>
</feature>
<feature type="compositionally biased region" description="Polar residues" evidence="1">
    <location>
        <begin position="444"/>
        <end position="457"/>
    </location>
</feature>
<dbReference type="Proteomes" id="UP000192578">
    <property type="component" value="Unassembled WGS sequence"/>
</dbReference>
<feature type="region of interest" description="Disordered" evidence="1">
    <location>
        <begin position="305"/>
        <end position="481"/>
    </location>
</feature>
<proteinExistence type="predicted"/>
<feature type="compositionally biased region" description="Low complexity" evidence="1">
    <location>
        <begin position="386"/>
        <end position="397"/>
    </location>
</feature>
<evidence type="ECO:0000313" key="3">
    <source>
        <dbReference type="EMBL" id="OQV16982.1"/>
    </source>
</evidence>
<keyword evidence="2" id="KW-0812">Transmembrane</keyword>
<comment type="caution">
    <text evidence="3">The sequence shown here is derived from an EMBL/GenBank/DDBJ whole genome shotgun (WGS) entry which is preliminary data.</text>
</comment>
<reference evidence="4" key="1">
    <citation type="submission" date="2017-01" db="EMBL/GenBank/DDBJ databases">
        <title>Comparative genomics of anhydrobiosis in the tardigrade Hypsibius dujardini.</title>
        <authorList>
            <person name="Yoshida Y."/>
            <person name="Koutsovoulos G."/>
            <person name="Laetsch D."/>
            <person name="Stevens L."/>
            <person name="Kumar S."/>
            <person name="Horikawa D."/>
            <person name="Ishino K."/>
            <person name="Komine S."/>
            <person name="Tomita M."/>
            <person name="Blaxter M."/>
            <person name="Arakawa K."/>
        </authorList>
    </citation>
    <scope>NUCLEOTIDE SEQUENCE [LARGE SCALE GENOMIC DNA]</scope>
    <source>
        <strain evidence="4">Z151</strain>
    </source>
</reference>
<name>A0A1W0WP70_HYPEX</name>
<feature type="region of interest" description="Disordered" evidence="1">
    <location>
        <begin position="122"/>
        <end position="160"/>
    </location>
</feature>
<feature type="compositionally biased region" description="Polar residues" evidence="1">
    <location>
        <begin position="305"/>
        <end position="385"/>
    </location>
</feature>
<feature type="compositionally biased region" description="Polar residues" evidence="1">
    <location>
        <begin position="469"/>
        <end position="480"/>
    </location>
</feature>
<evidence type="ECO:0000313" key="4">
    <source>
        <dbReference type="Proteomes" id="UP000192578"/>
    </source>
</evidence>
<dbReference type="EMBL" id="MTYJ01000067">
    <property type="protein sequence ID" value="OQV16982.1"/>
    <property type="molecule type" value="Genomic_DNA"/>
</dbReference>
<feature type="region of interest" description="Disordered" evidence="1">
    <location>
        <begin position="175"/>
        <end position="195"/>
    </location>
</feature>